<dbReference type="Proteomes" id="UP000198535">
    <property type="component" value="Unassembled WGS sequence"/>
</dbReference>
<feature type="transmembrane region" description="Helical" evidence="1">
    <location>
        <begin position="109"/>
        <end position="132"/>
    </location>
</feature>
<protein>
    <submittedName>
        <fullName evidence="3">Putative membrane protein</fullName>
    </submittedName>
</protein>
<feature type="transmembrane region" description="Helical" evidence="1">
    <location>
        <begin position="249"/>
        <end position="267"/>
    </location>
</feature>
<dbReference type="PANTHER" id="PTHR42204">
    <property type="entry name" value="INTEGRAL MEMBRANE PROTEIN"/>
    <property type="match status" value="1"/>
</dbReference>
<evidence type="ECO:0000313" key="4">
    <source>
        <dbReference type="Proteomes" id="UP000198535"/>
    </source>
</evidence>
<feature type="transmembrane region" description="Helical" evidence="1">
    <location>
        <begin position="138"/>
        <end position="156"/>
    </location>
</feature>
<organism evidence="3 4">
    <name type="scientific">Methanolobus profundi</name>
    <dbReference type="NCBI Taxonomy" id="487685"/>
    <lineage>
        <taxon>Archaea</taxon>
        <taxon>Methanobacteriati</taxon>
        <taxon>Methanobacteriota</taxon>
        <taxon>Stenosarchaea group</taxon>
        <taxon>Methanomicrobia</taxon>
        <taxon>Methanosarcinales</taxon>
        <taxon>Methanosarcinaceae</taxon>
        <taxon>Methanolobus</taxon>
    </lineage>
</organism>
<keyword evidence="1" id="KW-0812">Transmembrane</keyword>
<dbReference type="PANTHER" id="PTHR42204:SF1">
    <property type="entry name" value="INTEGRAL MEMBRANE PROTEIN"/>
    <property type="match status" value="1"/>
</dbReference>
<name>A0A1I4PC74_9EURY</name>
<proteinExistence type="predicted"/>
<feature type="transmembrane region" description="Helical" evidence="1">
    <location>
        <begin position="393"/>
        <end position="426"/>
    </location>
</feature>
<keyword evidence="1" id="KW-0472">Membrane</keyword>
<evidence type="ECO:0000313" key="3">
    <source>
        <dbReference type="EMBL" id="SFM25207.1"/>
    </source>
</evidence>
<feature type="transmembrane region" description="Helical" evidence="1">
    <location>
        <begin position="305"/>
        <end position="328"/>
    </location>
</feature>
<reference evidence="4" key="1">
    <citation type="submission" date="2016-10" db="EMBL/GenBank/DDBJ databases">
        <authorList>
            <person name="Varghese N."/>
            <person name="Submissions S."/>
        </authorList>
    </citation>
    <scope>NUCLEOTIDE SEQUENCE [LARGE SCALE GENOMIC DNA]</scope>
    <source>
        <strain evidence="4">Mob M</strain>
    </source>
</reference>
<dbReference type="STRING" id="487685.SAMN04488696_0562"/>
<keyword evidence="4" id="KW-1185">Reference proteome</keyword>
<feature type="transmembrane region" description="Helical" evidence="1">
    <location>
        <begin position="12"/>
        <end position="32"/>
    </location>
</feature>
<keyword evidence="1" id="KW-1133">Transmembrane helix</keyword>
<feature type="domain" description="DUF112" evidence="2">
    <location>
        <begin position="13"/>
        <end position="434"/>
    </location>
</feature>
<dbReference type="AlphaFoldDB" id="A0A1I4PC74"/>
<feature type="transmembrane region" description="Helical" evidence="1">
    <location>
        <begin position="176"/>
        <end position="195"/>
    </location>
</feature>
<sequence>MDILTDIPMWAFLASVFAGYLLGVISGLVPGIHTNNFALILLAFSPILSDHGLPVICIAAMILSNSISHTFHDIIPSIFLGAPGEDTALAVLPGHTLLLEGQGAQAIRLSALGSAGSVVISLLTVIPLSFLFVKGYQIIQENMAYILIFVVFVMIMTEKGEYLRGEGRIHVWRRRAFALILFGMSGMLGVLAFRMDYLSYPLIGWGEGSILLPLLSGLFGASQLIISLFSDPVIPLQYDSRPDLERSKVIRAVVTGSVLGSIVAWLPGVSSSIATVFARIFVRGDESSGDRSEDNEAFLSSSKEFIVSISGVNTSNAIFGLMALAFIGKTRSGAMVAIDELLGGISLEASIVVLFLCAILLTSLLSYFSTIHLGDNIHHLLENIDYPKLCYGIIFFLAVMVLLSTGVFGLLIFIIAIPIGMLAPFLEVKKSHCMGVILLPVIMYFI</sequence>
<gene>
    <name evidence="3" type="ORF">SAMN04488696_0562</name>
</gene>
<dbReference type="RefSeq" id="WP_177187935.1">
    <property type="nucleotide sequence ID" value="NZ_FOUJ01000001.1"/>
</dbReference>
<feature type="transmembrane region" description="Helical" evidence="1">
    <location>
        <begin position="210"/>
        <end position="229"/>
    </location>
</feature>
<accession>A0A1I4PC74</accession>
<dbReference type="Pfam" id="PF01970">
    <property type="entry name" value="TctA"/>
    <property type="match status" value="1"/>
</dbReference>
<dbReference type="InterPro" id="IPR002823">
    <property type="entry name" value="DUF112_TM"/>
</dbReference>
<evidence type="ECO:0000259" key="2">
    <source>
        <dbReference type="Pfam" id="PF01970"/>
    </source>
</evidence>
<feature type="transmembrane region" description="Helical" evidence="1">
    <location>
        <begin position="349"/>
        <end position="373"/>
    </location>
</feature>
<evidence type="ECO:0000256" key="1">
    <source>
        <dbReference type="SAM" id="Phobius"/>
    </source>
</evidence>
<dbReference type="OrthoDB" id="53365at2157"/>
<dbReference type="EMBL" id="FOUJ01000001">
    <property type="protein sequence ID" value="SFM25207.1"/>
    <property type="molecule type" value="Genomic_DNA"/>
</dbReference>